<evidence type="ECO:0000313" key="3">
    <source>
        <dbReference type="Proteomes" id="UP000663848"/>
    </source>
</evidence>
<gene>
    <name evidence="2" type="ORF">QYT958_LOCUS19644</name>
</gene>
<name>A0A821KJ94_9BILA</name>
<accession>A0A821KJ94</accession>
<reference evidence="2" key="1">
    <citation type="submission" date="2021-02" db="EMBL/GenBank/DDBJ databases">
        <authorList>
            <person name="Nowell W R."/>
        </authorList>
    </citation>
    <scope>NUCLEOTIDE SEQUENCE</scope>
</reference>
<evidence type="ECO:0000313" key="2">
    <source>
        <dbReference type="EMBL" id="CAF4732181.1"/>
    </source>
</evidence>
<dbReference type="Proteomes" id="UP000663848">
    <property type="component" value="Unassembled WGS sequence"/>
</dbReference>
<proteinExistence type="predicted"/>
<feature type="compositionally biased region" description="Low complexity" evidence="1">
    <location>
        <begin position="57"/>
        <end position="76"/>
    </location>
</feature>
<feature type="region of interest" description="Disordered" evidence="1">
    <location>
        <begin position="1"/>
        <end position="26"/>
    </location>
</feature>
<evidence type="ECO:0000256" key="1">
    <source>
        <dbReference type="SAM" id="MobiDB-lite"/>
    </source>
</evidence>
<dbReference type="EMBL" id="CAJOBR010003286">
    <property type="protein sequence ID" value="CAF4732181.1"/>
    <property type="molecule type" value="Genomic_DNA"/>
</dbReference>
<comment type="caution">
    <text evidence="2">The sequence shown here is derived from an EMBL/GenBank/DDBJ whole genome shotgun (WGS) entry which is preliminary data.</text>
</comment>
<feature type="region of interest" description="Disordered" evidence="1">
    <location>
        <begin position="54"/>
        <end position="82"/>
    </location>
</feature>
<feature type="non-terminal residue" evidence="2">
    <location>
        <position position="100"/>
    </location>
</feature>
<dbReference type="AlphaFoldDB" id="A0A821KJ94"/>
<protein>
    <submittedName>
        <fullName evidence="2">Uncharacterized protein</fullName>
    </submittedName>
</protein>
<organism evidence="2 3">
    <name type="scientific">Rotaria socialis</name>
    <dbReference type="NCBI Taxonomy" id="392032"/>
    <lineage>
        <taxon>Eukaryota</taxon>
        <taxon>Metazoa</taxon>
        <taxon>Spiralia</taxon>
        <taxon>Gnathifera</taxon>
        <taxon>Rotifera</taxon>
        <taxon>Eurotatoria</taxon>
        <taxon>Bdelloidea</taxon>
        <taxon>Philodinida</taxon>
        <taxon>Philodinidae</taxon>
        <taxon>Rotaria</taxon>
    </lineage>
</organism>
<sequence length="100" mass="11005">FLASKDRLTKQRRQVNENRPVNTNNVLTTNRTNASFISSLFTNTNSAYIKQNVCQQSSSSSTSSPSSTSNISFNNTPLPISDDSSAIESIRLKLAHRLAI</sequence>